<dbReference type="Gene3D" id="3.40.50.1000">
    <property type="entry name" value="HAD superfamily/HAD-like"/>
    <property type="match status" value="1"/>
</dbReference>
<dbReference type="CDD" id="cd07505">
    <property type="entry name" value="HAD_BPGM-like"/>
    <property type="match status" value="1"/>
</dbReference>
<sequence length="234" mass="26561">MKEFLSPDELNVIWKEKELIIFDFDGTLLDSMPMWKHLGSEYIMSQGITPPSDLDEKLVTMTLEQSGMYYIKELGLKKTVDEYIRDIYDLVYDKYKNVLELKPGAAKFVETVSNAGKKVCILTTTIRKCVEGAVAHRGLDRWIDPERIFTCSELKMVKTSPDIYQHVTALMGSSPKDTLVFEDAPFAIKSAKGAGCMTGAVYDPSALEEEEIIRTYGDFRIRSFEEFFDSRTAG</sequence>
<dbReference type="Proteomes" id="UP000824024">
    <property type="component" value="Unassembled WGS sequence"/>
</dbReference>
<reference evidence="1" key="2">
    <citation type="submission" date="2021-04" db="EMBL/GenBank/DDBJ databases">
        <authorList>
            <person name="Gilroy R."/>
        </authorList>
    </citation>
    <scope>NUCLEOTIDE SEQUENCE</scope>
    <source>
        <strain evidence="1">CHK192-9172</strain>
    </source>
</reference>
<accession>A0A9D2D301</accession>
<dbReference type="PANTHER" id="PTHR18901:SF38">
    <property type="entry name" value="PSEUDOURIDINE-5'-PHOSPHATASE"/>
    <property type="match status" value="1"/>
</dbReference>
<evidence type="ECO:0000313" key="1">
    <source>
        <dbReference type="EMBL" id="HIZ07506.1"/>
    </source>
</evidence>
<dbReference type="InterPro" id="IPR036412">
    <property type="entry name" value="HAD-like_sf"/>
</dbReference>
<dbReference type="PANTHER" id="PTHR18901">
    <property type="entry name" value="2-DEOXYGLUCOSE-6-PHOSPHATE PHOSPHATASE 2"/>
    <property type="match status" value="1"/>
</dbReference>
<dbReference type="InterPro" id="IPR023198">
    <property type="entry name" value="PGP-like_dom2"/>
</dbReference>
<name>A0A9D2D301_9FIRM</name>
<dbReference type="SFLD" id="SFLDS00003">
    <property type="entry name" value="Haloacid_Dehalogenase"/>
    <property type="match status" value="1"/>
</dbReference>
<dbReference type="InterPro" id="IPR023214">
    <property type="entry name" value="HAD_sf"/>
</dbReference>
<organism evidence="1 2">
    <name type="scientific">Candidatus Eubacterium avistercoris</name>
    <dbReference type="NCBI Taxonomy" id="2838567"/>
    <lineage>
        <taxon>Bacteria</taxon>
        <taxon>Bacillati</taxon>
        <taxon>Bacillota</taxon>
        <taxon>Clostridia</taxon>
        <taxon>Eubacteriales</taxon>
        <taxon>Eubacteriaceae</taxon>
        <taxon>Eubacterium</taxon>
    </lineage>
</organism>
<dbReference type="SFLD" id="SFLDG01129">
    <property type="entry name" value="C1.5:_HAD__Beta-PGM__Phosphata"/>
    <property type="match status" value="1"/>
</dbReference>
<dbReference type="AlphaFoldDB" id="A0A9D2D301"/>
<evidence type="ECO:0000313" key="2">
    <source>
        <dbReference type="Proteomes" id="UP000824024"/>
    </source>
</evidence>
<dbReference type="NCBIfam" id="TIGR01509">
    <property type="entry name" value="HAD-SF-IA-v3"/>
    <property type="match status" value="1"/>
</dbReference>
<dbReference type="GO" id="GO:0016791">
    <property type="term" value="F:phosphatase activity"/>
    <property type="evidence" value="ECO:0007669"/>
    <property type="project" value="TreeGrafter"/>
</dbReference>
<dbReference type="SUPFAM" id="SSF56784">
    <property type="entry name" value="HAD-like"/>
    <property type="match status" value="1"/>
</dbReference>
<dbReference type="Gene3D" id="1.10.150.240">
    <property type="entry name" value="Putative phosphatase, domain 2"/>
    <property type="match status" value="1"/>
</dbReference>
<proteinExistence type="predicted"/>
<gene>
    <name evidence="1" type="ORF">IAA08_06180</name>
</gene>
<dbReference type="InterPro" id="IPR041492">
    <property type="entry name" value="HAD_2"/>
</dbReference>
<dbReference type="InterPro" id="IPR006439">
    <property type="entry name" value="HAD-SF_hydro_IA"/>
</dbReference>
<protein>
    <submittedName>
        <fullName evidence="1">HAD family phosphatase</fullName>
    </submittedName>
</protein>
<reference evidence="1" key="1">
    <citation type="journal article" date="2021" name="PeerJ">
        <title>Extensive microbial diversity within the chicken gut microbiome revealed by metagenomics and culture.</title>
        <authorList>
            <person name="Gilroy R."/>
            <person name="Ravi A."/>
            <person name="Getino M."/>
            <person name="Pursley I."/>
            <person name="Horton D.L."/>
            <person name="Alikhan N.F."/>
            <person name="Baker D."/>
            <person name="Gharbi K."/>
            <person name="Hall N."/>
            <person name="Watson M."/>
            <person name="Adriaenssens E.M."/>
            <person name="Foster-Nyarko E."/>
            <person name="Jarju S."/>
            <person name="Secka A."/>
            <person name="Antonio M."/>
            <person name="Oren A."/>
            <person name="Chaudhuri R.R."/>
            <person name="La Ragione R."/>
            <person name="Hildebrand F."/>
            <person name="Pallen M.J."/>
        </authorList>
    </citation>
    <scope>NUCLEOTIDE SEQUENCE</scope>
    <source>
        <strain evidence="1">CHK192-9172</strain>
    </source>
</reference>
<comment type="caution">
    <text evidence="1">The sequence shown here is derived from an EMBL/GenBank/DDBJ whole genome shotgun (WGS) entry which is preliminary data.</text>
</comment>
<dbReference type="Pfam" id="PF13419">
    <property type="entry name" value="HAD_2"/>
    <property type="match status" value="1"/>
</dbReference>
<dbReference type="EMBL" id="DXCH01000174">
    <property type="protein sequence ID" value="HIZ07506.1"/>
    <property type="molecule type" value="Genomic_DNA"/>
</dbReference>